<dbReference type="InterPro" id="IPR027417">
    <property type="entry name" value="P-loop_NTPase"/>
</dbReference>
<evidence type="ECO:0000313" key="3">
    <source>
        <dbReference type="EMBL" id="RRR69384.1"/>
    </source>
</evidence>
<dbReference type="SUPFAM" id="SSF52540">
    <property type="entry name" value="P-loop containing nucleoside triphosphate hydrolases"/>
    <property type="match status" value="1"/>
</dbReference>
<reference evidence="3 4" key="1">
    <citation type="submission" date="2018-12" db="EMBL/GenBank/DDBJ databases">
        <title>Genome Sequence of Candidatus Viridilinea halotolerans isolated from saline sulfide-rich spring.</title>
        <authorList>
            <person name="Grouzdev D.S."/>
            <person name="Burganskaya E.I."/>
            <person name="Krutkina M.S."/>
            <person name="Sukhacheva M.V."/>
            <person name="Gorlenko V.M."/>
        </authorList>
    </citation>
    <scope>NUCLEOTIDE SEQUENCE [LARGE SCALE GENOMIC DNA]</scope>
    <source>
        <strain evidence="3">Chok-6</strain>
    </source>
</reference>
<name>A0A426TVJ5_9CHLR</name>
<protein>
    <submittedName>
        <fullName evidence="3">CpaF family protein</fullName>
    </submittedName>
</protein>
<dbReference type="CDD" id="cd01130">
    <property type="entry name" value="VirB11-like_ATPase"/>
    <property type="match status" value="1"/>
</dbReference>
<dbReference type="Pfam" id="PF00437">
    <property type="entry name" value="T2SSE"/>
    <property type="match status" value="1"/>
</dbReference>
<accession>A0A426TVJ5</accession>
<dbReference type="Gene3D" id="3.40.50.300">
    <property type="entry name" value="P-loop containing nucleotide triphosphate hydrolases"/>
    <property type="match status" value="1"/>
</dbReference>
<gene>
    <name evidence="3" type="ORF">EI684_15770</name>
</gene>
<dbReference type="InterPro" id="IPR050921">
    <property type="entry name" value="T4SS_GSP_E_ATPase"/>
</dbReference>
<dbReference type="GO" id="GO:0016887">
    <property type="term" value="F:ATP hydrolysis activity"/>
    <property type="evidence" value="ECO:0007669"/>
    <property type="project" value="InterPro"/>
</dbReference>
<comment type="caution">
    <text evidence="3">The sequence shown here is derived from an EMBL/GenBank/DDBJ whole genome shotgun (WGS) entry which is preliminary data.</text>
</comment>
<evidence type="ECO:0000256" key="1">
    <source>
        <dbReference type="ARBA" id="ARBA00006611"/>
    </source>
</evidence>
<dbReference type="AlphaFoldDB" id="A0A426TVJ5"/>
<dbReference type="Gene3D" id="3.30.450.380">
    <property type="match status" value="1"/>
</dbReference>
<feature type="domain" description="Bacterial type II secretion system protein E" evidence="2">
    <location>
        <begin position="117"/>
        <end position="392"/>
    </location>
</feature>
<dbReference type="PANTHER" id="PTHR30486:SF15">
    <property type="entry name" value="TYPE II_IV SECRETION SYSTEM ATPASE"/>
    <property type="match status" value="1"/>
</dbReference>
<comment type="similarity">
    <text evidence="1">Belongs to the GSP E family.</text>
</comment>
<proteinExistence type="inferred from homology"/>
<organism evidence="3 4">
    <name type="scientific">Candidatus Viridilinea halotolerans</name>
    <dbReference type="NCBI Taxonomy" id="2491704"/>
    <lineage>
        <taxon>Bacteria</taxon>
        <taxon>Bacillati</taxon>
        <taxon>Chloroflexota</taxon>
        <taxon>Chloroflexia</taxon>
        <taxon>Chloroflexales</taxon>
        <taxon>Chloroflexineae</taxon>
        <taxon>Oscillochloridaceae</taxon>
        <taxon>Candidatus Viridilinea</taxon>
    </lineage>
</organism>
<dbReference type="Proteomes" id="UP000280307">
    <property type="component" value="Unassembled WGS sequence"/>
</dbReference>
<dbReference type="PANTHER" id="PTHR30486">
    <property type="entry name" value="TWITCHING MOTILITY PROTEIN PILT"/>
    <property type="match status" value="1"/>
</dbReference>
<dbReference type="InterPro" id="IPR001482">
    <property type="entry name" value="T2SS/T4SS_dom"/>
</dbReference>
<sequence length="461" mass="50198">MRMGHGCLAPNQRRNKMNEPTPLRELVGTIVYAWLTELDLAAPFYDPQSDPVVEGEGGGQIVQRLTRRLGLAPSDGSALRHAIASRIQMTLQAQALTLSAEANAALLQQVYDEIVGLSILQPLLDDQTIAEIMVNGPQAIYVEQRGTLHKLNLSFDDSAHLMRIIQRLLLPLGTKIDSDHPIVMAHSDHGTLIQAVIPPIALDEPSLTLRKFRRNRLTVEDLIRFGSLTPAMAALLQACIGARLNILVAGGTGSGKTTLLNVLSAAIPDNERVVTIEDVAMLHLAKEHVVRLVTRPPDRQGRGAISKHDLLRAAAQMRPERVIIGDVQGSEVVDLLRLISEGHDGSMVLMHANTPSDALARLETMILCSNPGLPEAHVQRLITTGIDLIIQQTRLEDGQRKVASITALEGVEQGAYVLNDLVALEVTGKDAQGRLTTRWNQSSQQPSFLPRLAAYGFTLPL</sequence>
<evidence type="ECO:0000313" key="4">
    <source>
        <dbReference type="Proteomes" id="UP000280307"/>
    </source>
</evidence>
<evidence type="ECO:0000259" key="2">
    <source>
        <dbReference type="Pfam" id="PF00437"/>
    </source>
</evidence>
<dbReference type="EMBL" id="RSAS01000642">
    <property type="protein sequence ID" value="RRR69384.1"/>
    <property type="molecule type" value="Genomic_DNA"/>
</dbReference>